<dbReference type="EMBL" id="LSDT01000028">
    <property type="protein sequence ID" value="KXB91670.1"/>
    <property type="molecule type" value="Genomic_DNA"/>
</dbReference>
<evidence type="ECO:0000256" key="4">
    <source>
        <dbReference type="ARBA" id="ARBA00023098"/>
    </source>
</evidence>
<protein>
    <recommendedName>
        <fullName evidence="7">Thioesterase domain-containing protein</fullName>
    </recommendedName>
</protein>
<keyword evidence="4" id="KW-0443">Lipid metabolism</keyword>
<dbReference type="PANTHER" id="PTHR12418">
    <property type="entry name" value="ACYL-COENZYME A THIOESTERASE THEM4"/>
    <property type="match status" value="1"/>
</dbReference>
<proteinExistence type="predicted"/>
<dbReference type="Proteomes" id="UP000070160">
    <property type="component" value="Unassembled WGS sequence"/>
</dbReference>
<dbReference type="SUPFAM" id="SSF54637">
    <property type="entry name" value="Thioesterase/thiol ester dehydrase-isomerase"/>
    <property type="match status" value="1"/>
</dbReference>
<dbReference type="STRING" id="1588748.HMPREF3182_00692"/>
<gene>
    <name evidence="5" type="ORF">HMPREF3182_00692</name>
</gene>
<evidence type="ECO:0000256" key="2">
    <source>
        <dbReference type="ARBA" id="ARBA00022801"/>
    </source>
</evidence>
<dbReference type="InterPro" id="IPR029069">
    <property type="entry name" value="HotDog_dom_sf"/>
</dbReference>
<evidence type="ECO:0000256" key="3">
    <source>
        <dbReference type="ARBA" id="ARBA00022832"/>
    </source>
</evidence>
<keyword evidence="2" id="KW-0378">Hydrolase</keyword>
<evidence type="ECO:0000313" key="5">
    <source>
        <dbReference type="EMBL" id="KXB91670.1"/>
    </source>
</evidence>
<keyword evidence="6" id="KW-1185">Reference proteome</keyword>
<dbReference type="InterPro" id="IPR052365">
    <property type="entry name" value="THEM4/THEM5_acyl-CoA_thioest"/>
</dbReference>
<dbReference type="PATRIC" id="fig|1588748.3.peg.656"/>
<name>A0A134CHG9_9FIRM</name>
<evidence type="ECO:0000313" key="6">
    <source>
        <dbReference type="Proteomes" id="UP000070160"/>
    </source>
</evidence>
<dbReference type="GO" id="GO:0006631">
    <property type="term" value="P:fatty acid metabolic process"/>
    <property type="evidence" value="ECO:0007669"/>
    <property type="project" value="UniProtKB-KW"/>
</dbReference>
<dbReference type="Gene3D" id="3.10.129.10">
    <property type="entry name" value="Hotdog Thioesterase"/>
    <property type="match status" value="1"/>
</dbReference>
<dbReference type="Pfam" id="PF13279">
    <property type="entry name" value="4HBT_2"/>
    <property type="match status" value="1"/>
</dbReference>
<dbReference type="GO" id="GO:0016787">
    <property type="term" value="F:hydrolase activity"/>
    <property type="evidence" value="ECO:0007669"/>
    <property type="project" value="UniProtKB-KW"/>
</dbReference>
<keyword evidence="1" id="KW-0963">Cytoplasm</keyword>
<evidence type="ECO:0008006" key="7">
    <source>
        <dbReference type="Google" id="ProtNLM"/>
    </source>
</evidence>
<sequence length="171" mass="19007">MRADSYLEKKVIYMEQKIAIQDTYGERFQHCWGCGAKNEAGLHLKSYPTEDGSRCICRLTPGECYTGGVPENLFGGMMAVLFDCHGTASAAYFAHHHKGLTLTGDTIIGRFITARLEVDFKKPLPMKKEITITSQAEEIGARKVIVLMQMEVEGELRAKARMVAVGVKDTM</sequence>
<comment type="caution">
    <text evidence="5">The sequence shown here is derived from an EMBL/GenBank/DDBJ whole genome shotgun (WGS) entry which is preliminary data.</text>
</comment>
<evidence type="ECO:0000256" key="1">
    <source>
        <dbReference type="ARBA" id="ARBA00022490"/>
    </source>
</evidence>
<organism evidence="5 6">
    <name type="scientific">Megasphaera hutchinsoni</name>
    <dbReference type="NCBI Taxonomy" id="1588748"/>
    <lineage>
        <taxon>Bacteria</taxon>
        <taxon>Bacillati</taxon>
        <taxon>Bacillota</taxon>
        <taxon>Negativicutes</taxon>
        <taxon>Veillonellales</taxon>
        <taxon>Veillonellaceae</taxon>
        <taxon>Megasphaera</taxon>
    </lineage>
</organism>
<reference evidence="6" key="1">
    <citation type="submission" date="2016-01" db="EMBL/GenBank/DDBJ databases">
        <authorList>
            <person name="Mitreva M."/>
            <person name="Pepin K.H."/>
            <person name="Mihindukulasuriya K.A."/>
            <person name="Fulton R."/>
            <person name="Fronick C."/>
            <person name="O'Laughlin M."/>
            <person name="Miner T."/>
            <person name="Herter B."/>
            <person name="Rosa B.A."/>
            <person name="Cordes M."/>
            <person name="Tomlinson C."/>
            <person name="Wollam A."/>
            <person name="Palsikar V.B."/>
            <person name="Mardis E.R."/>
            <person name="Wilson R.K."/>
        </authorList>
    </citation>
    <scope>NUCLEOTIDE SEQUENCE [LARGE SCALE GENOMIC DNA]</scope>
    <source>
        <strain evidence="6">KA00182</strain>
    </source>
</reference>
<keyword evidence="3" id="KW-0276">Fatty acid metabolism</keyword>
<dbReference type="AlphaFoldDB" id="A0A134CHG9"/>
<dbReference type="PANTHER" id="PTHR12418:SF19">
    <property type="entry name" value="ACYL-COENZYME A THIOESTERASE THEM4"/>
    <property type="match status" value="1"/>
</dbReference>
<accession>A0A134CHG9</accession>